<dbReference type="SUPFAM" id="SSF48350">
    <property type="entry name" value="GTPase activation domain, GAP"/>
    <property type="match status" value="1"/>
</dbReference>
<dbReference type="SMART" id="SM00584">
    <property type="entry name" value="TLDc"/>
    <property type="match status" value="1"/>
</dbReference>
<dbReference type="InterPro" id="IPR004012">
    <property type="entry name" value="Run_dom"/>
</dbReference>
<dbReference type="SMART" id="SM00324">
    <property type="entry name" value="RhoGAP"/>
    <property type="match status" value="1"/>
</dbReference>
<dbReference type="EnsemblProtists" id="PYU1_T004175">
    <property type="protein sequence ID" value="PYU1_T004175"/>
    <property type="gene ID" value="PYU1_G004165"/>
</dbReference>
<dbReference type="InterPro" id="IPR006816">
    <property type="entry name" value="ELMO_dom"/>
</dbReference>
<dbReference type="Pfam" id="PF02759">
    <property type="entry name" value="RUN"/>
    <property type="match status" value="1"/>
</dbReference>
<evidence type="ECO:0000256" key="2">
    <source>
        <dbReference type="ARBA" id="ARBA00009540"/>
    </source>
</evidence>
<dbReference type="InterPro" id="IPR008936">
    <property type="entry name" value="Rho_GTPase_activation_prot"/>
</dbReference>
<evidence type="ECO:0000256" key="5">
    <source>
        <dbReference type="SAM" id="MobiDB-lite"/>
    </source>
</evidence>
<feature type="compositionally biased region" description="Acidic residues" evidence="5">
    <location>
        <begin position="770"/>
        <end position="786"/>
    </location>
</feature>
<evidence type="ECO:0000259" key="8">
    <source>
        <dbReference type="PROSITE" id="PS51335"/>
    </source>
</evidence>
<dbReference type="OMA" id="HHETIFA"/>
<dbReference type="EMBL" id="GL376567">
    <property type="status" value="NOT_ANNOTATED_CDS"/>
    <property type="molecule type" value="Genomic_DNA"/>
</dbReference>
<dbReference type="InterPro" id="IPR037213">
    <property type="entry name" value="Run_dom_sf"/>
</dbReference>
<feature type="compositionally biased region" description="Polar residues" evidence="5">
    <location>
        <begin position="536"/>
        <end position="562"/>
    </location>
</feature>
<feature type="domain" description="Rho-GAP" evidence="6">
    <location>
        <begin position="291"/>
        <end position="485"/>
    </location>
</feature>
<comment type="similarity">
    <text evidence="2">Belongs to the OXR1 family.</text>
</comment>
<dbReference type="GO" id="GO:0005739">
    <property type="term" value="C:mitochondrion"/>
    <property type="evidence" value="ECO:0007669"/>
    <property type="project" value="UniProtKB-SubCell"/>
</dbReference>
<dbReference type="InParanoid" id="K3WGT4"/>
<accession>K3WGT4</accession>
<dbReference type="PROSITE" id="PS50826">
    <property type="entry name" value="RUN"/>
    <property type="match status" value="1"/>
</dbReference>
<dbReference type="eggNOG" id="KOG2372">
    <property type="taxonomic scope" value="Eukaryota"/>
</dbReference>
<evidence type="ECO:0000259" key="9">
    <source>
        <dbReference type="PROSITE" id="PS51886"/>
    </source>
</evidence>
<dbReference type="PROSITE" id="PS51886">
    <property type="entry name" value="TLDC"/>
    <property type="match status" value="1"/>
</dbReference>
<reference evidence="11" key="2">
    <citation type="submission" date="2010-04" db="EMBL/GenBank/DDBJ databases">
        <authorList>
            <person name="Buell R."/>
            <person name="Hamilton J."/>
            <person name="Hostetler J."/>
        </authorList>
    </citation>
    <scope>NUCLEOTIDE SEQUENCE [LARGE SCALE GENOMIC DNA]</scope>
    <source>
        <strain evidence="11">DAOM:BR144</strain>
    </source>
</reference>
<reference evidence="10" key="3">
    <citation type="submission" date="2015-02" db="UniProtKB">
        <authorList>
            <consortium name="EnsemblProtists"/>
        </authorList>
    </citation>
    <scope>IDENTIFICATION</scope>
    <source>
        <strain evidence="10">DAOM BR144</strain>
    </source>
</reference>
<dbReference type="eggNOG" id="KOG4370">
    <property type="taxonomic scope" value="Eukaryota"/>
</dbReference>
<dbReference type="Pfam" id="PF07534">
    <property type="entry name" value="TLD"/>
    <property type="match status" value="1"/>
</dbReference>
<evidence type="ECO:0000256" key="4">
    <source>
        <dbReference type="ARBA" id="ARBA00040604"/>
    </source>
</evidence>
<name>K3WGT4_GLOUD</name>
<evidence type="ECO:0000259" key="6">
    <source>
        <dbReference type="PROSITE" id="PS50238"/>
    </source>
</evidence>
<evidence type="ECO:0000313" key="10">
    <source>
        <dbReference type="EnsemblProtists" id="PYU1_T004175"/>
    </source>
</evidence>
<dbReference type="InterPro" id="IPR006571">
    <property type="entry name" value="TLDc_dom"/>
</dbReference>
<dbReference type="AlphaFoldDB" id="K3WGT4"/>
<feature type="domain" description="TLDc" evidence="9">
    <location>
        <begin position="824"/>
        <end position="990"/>
    </location>
</feature>
<dbReference type="PROSITE" id="PS50238">
    <property type="entry name" value="RHOGAP"/>
    <property type="match status" value="1"/>
</dbReference>
<dbReference type="CDD" id="cd17671">
    <property type="entry name" value="RUN"/>
    <property type="match status" value="1"/>
</dbReference>
<keyword evidence="11" id="KW-1185">Reference proteome</keyword>
<dbReference type="Proteomes" id="UP000019132">
    <property type="component" value="Unassembled WGS sequence"/>
</dbReference>
<evidence type="ECO:0000256" key="1">
    <source>
        <dbReference type="ARBA" id="ARBA00004173"/>
    </source>
</evidence>
<keyword evidence="3" id="KW-0496">Mitochondrion</keyword>
<dbReference type="SMART" id="SM00593">
    <property type="entry name" value="RUN"/>
    <property type="match status" value="1"/>
</dbReference>
<dbReference type="GO" id="GO:0007165">
    <property type="term" value="P:signal transduction"/>
    <property type="evidence" value="ECO:0007669"/>
    <property type="project" value="InterPro"/>
</dbReference>
<evidence type="ECO:0000259" key="7">
    <source>
        <dbReference type="PROSITE" id="PS50826"/>
    </source>
</evidence>
<dbReference type="Pfam" id="PF00620">
    <property type="entry name" value="RhoGAP"/>
    <property type="match status" value="1"/>
</dbReference>
<dbReference type="Pfam" id="PF04727">
    <property type="entry name" value="ELMO_CED12"/>
    <property type="match status" value="1"/>
</dbReference>
<feature type="domain" description="RUN" evidence="7">
    <location>
        <begin position="58"/>
        <end position="190"/>
    </location>
</feature>
<dbReference type="PROSITE" id="PS51335">
    <property type="entry name" value="ELMO"/>
    <property type="match status" value="1"/>
</dbReference>
<feature type="domain" description="ELMO" evidence="8">
    <location>
        <begin position="581"/>
        <end position="744"/>
    </location>
</feature>
<dbReference type="PANTHER" id="PTHR23354">
    <property type="entry name" value="NUCLEOLAR PROTEIN 7/ESTROGEN RECEPTOR COACTIVATOR-RELATED"/>
    <property type="match status" value="1"/>
</dbReference>
<dbReference type="CDD" id="cd00159">
    <property type="entry name" value="RhoGAP"/>
    <property type="match status" value="1"/>
</dbReference>
<dbReference type="Gene3D" id="1.20.58.900">
    <property type="match status" value="1"/>
</dbReference>
<dbReference type="VEuPathDB" id="FungiDB:PYU1_G004165"/>
<dbReference type="SUPFAM" id="SSF140741">
    <property type="entry name" value="RUN domain-like"/>
    <property type="match status" value="1"/>
</dbReference>
<feature type="region of interest" description="Disordered" evidence="5">
    <location>
        <begin position="536"/>
        <end position="571"/>
    </location>
</feature>
<dbReference type="PANTHER" id="PTHR23354:SF62">
    <property type="entry name" value="MUSTARD, ISOFORM V"/>
    <property type="match status" value="1"/>
</dbReference>
<protein>
    <recommendedName>
        <fullName evidence="4">Oxidation resistance protein 1</fullName>
    </recommendedName>
</protein>
<dbReference type="Gene3D" id="1.10.555.10">
    <property type="entry name" value="Rho GTPase activation protein"/>
    <property type="match status" value="1"/>
</dbReference>
<reference evidence="11" key="1">
    <citation type="journal article" date="2010" name="Genome Biol.">
        <title>Genome sequence of the necrotrophic plant pathogen Pythium ultimum reveals original pathogenicity mechanisms and effector repertoire.</title>
        <authorList>
            <person name="Levesque C.A."/>
            <person name="Brouwer H."/>
            <person name="Cano L."/>
            <person name="Hamilton J.P."/>
            <person name="Holt C."/>
            <person name="Huitema E."/>
            <person name="Raffaele S."/>
            <person name="Robideau G.P."/>
            <person name="Thines M."/>
            <person name="Win J."/>
            <person name="Zerillo M.M."/>
            <person name="Beakes G.W."/>
            <person name="Boore J.L."/>
            <person name="Busam D."/>
            <person name="Dumas B."/>
            <person name="Ferriera S."/>
            <person name="Fuerstenberg S.I."/>
            <person name="Gachon C.M."/>
            <person name="Gaulin E."/>
            <person name="Govers F."/>
            <person name="Grenville-Briggs L."/>
            <person name="Horner N."/>
            <person name="Hostetler J."/>
            <person name="Jiang R.H."/>
            <person name="Johnson J."/>
            <person name="Krajaejun T."/>
            <person name="Lin H."/>
            <person name="Meijer H.J."/>
            <person name="Moore B."/>
            <person name="Morris P."/>
            <person name="Phuntmart V."/>
            <person name="Puiu D."/>
            <person name="Shetty J."/>
            <person name="Stajich J.E."/>
            <person name="Tripathy S."/>
            <person name="Wawra S."/>
            <person name="van West P."/>
            <person name="Whitty B.R."/>
            <person name="Coutinho P.M."/>
            <person name="Henrissat B."/>
            <person name="Martin F."/>
            <person name="Thomas P.D."/>
            <person name="Tyler B.M."/>
            <person name="De Vries R.P."/>
            <person name="Kamoun S."/>
            <person name="Yandell M."/>
            <person name="Tisserat N."/>
            <person name="Buell C.R."/>
        </authorList>
    </citation>
    <scope>NUCLEOTIDE SEQUENCE</scope>
    <source>
        <strain evidence="11">DAOM:BR144</strain>
    </source>
</reference>
<organism evidence="10 11">
    <name type="scientific">Globisporangium ultimum (strain ATCC 200006 / CBS 805.95 / DAOM BR144)</name>
    <name type="common">Pythium ultimum</name>
    <dbReference type="NCBI Taxonomy" id="431595"/>
    <lineage>
        <taxon>Eukaryota</taxon>
        <taxon>Sar</taxon>
        <taxon>Stramenopiles</taxon>
        <taxon>Oomycota</taxon>
        <taxon>Peronosporomycetes</taxon>
        <taxon>Pythiales</taxon>
        <taxon>Pythiaceae</taxon>
        <taxon>Globisporangium</taxon>
    </lineage>
</organism>
<sequence>MLGKLSHWLSAKLELEDKEDDSVRLRFDALTRMKKTTLDVVQTANERLLTDDTVLDENSEAAEGDTTSAALENCLKLGLKPQSNQDISLWNVLYSSSLVVDEPDLVQSIQTAALLSDTDAGKARCWLKIALNKHALESTLLLIFSVQCDQVIRSSYEEWALMRCCEGMGLFLQMVMDIRNVHFAIRVNDDPFQIAEPKETPTVPIAGAPDGVEDSATATTNTDTTNELTEEVTVSADKLTNAVDSAIADEEFVEVSSMFFPHRHKGIKPWQYVFGVGISYLAKNPYHSRFALIDPVLAIPNIVQDCIDFLMENPDSPRLFRATVLNVHINQLREIVETDGALPPDLDAPAAGAILMDFFKNLPEPLLTSEKYEAFIASGRLRDEEASIRNITCLVQDMPVCGKFVLEKVIGLMHFLLSPEHTEHNGLDIATASTTLAPVIAFKKEPSKGPLGQRRSTHSQHQDVRYAAVGAQVVERMIKHYDVIFQDVRVQVSDALTRLEAKKSALLSIYQLFKMKPQVNFLSDKQYMEEITKAFTENTRSDTSPPQSPNNPDKATTTSVPKVTSPLRHRTVTTSNPFQQMQLRAVNGLTTSLNAAFDRSVVEIWEKHGFNRPTLLDNFDKGGVLLLRSVAYMLKNDSDVLQVLYTRALPSAAPTYDAGLVSSAICESLINLLKLVPSPEHPSINIVALSTEPFWELFDEEAYFYKLFSLMFRIFDQLWDALDPEEASFTRVFCDTEAKLNDLLGKSPSSVEDVRNEWEELWKLLTDPPELGEDGDEEGGSTEDEASQTSPLVAPPPSPPRISKKPSFTFRAEDYKTKLMNPSSILTLDQVAYLDNAIPITCQLCRWCLLYSTETNGSSLHTLLVLTRGQSPTLLVIKDDQGNVFGGFGSDEWHRATQYYGNGETFLFSFANHKGSNNAGFTKYPWSRRNSYFMLCSEESLVMGGGGSFGLYLDSDLASGTTGACETFSSRPLVSAQEFSCVHVEVWGFTTGDKPIAQKDPRKKSVLD</sequence>
<dbReference type="HOGENOM" id="CLU_011564_0_0_1"/>
<evidence type="ECO:0000313" key="11">
    <source>
        <dbReference type="Proteomes" id="UP000019132"/>
    </source>
</evidence>
<feature type="region of interest" description="Disordered" evidence="5">
    <location>
        <begin position="766"/>
        <end position="806"/>
    </location>
</feature>
<comment type="subcellular location">
    <subcellularLocation>
        <location evidence="1">Mitochondrion</location>
    </subcellularLocation>
</comment>
<dbReference type="InterPro" id="IPR000198">
    <property type="entry name" value="RhoGAP_dom"/>
</dbReference>
<evidence type="ECO:0000256" key="3">
    <source>
        <dbReference type="ARBA" id="ARBA00023128"/>
    </source>
</evidence>
<proteinExistence type="inferred from homology"/>